<dbReference type="AlphaFoldDB" id="A0A1X2A7L2"/>
<dbReference type="OrthoDB" id="9795587at2"/>
<keyword evidence="5 6" id="KW-0472">Membrane</keyword>
<evidence type="ECO:0000313" key="9">
    <source>
        <dbReference type="EMBL" id="ORW31190.1"/>
    </source>
</evidence>
<dbReference type="Pfam" id="PF01292">
    <property type="entry name" value="Ni_hydr_CYTB"/>
    <property type="match status" value="1"/>
</dbReference>
<organism evidence="10 11">
    <name type="scientific">Mycobacterium paraense</name>
    <dbReference type="NCBI Taxonomy" id="767916"/>
    <lineage>
        <taxon>Bacteria</taxon>
        <taxon>Bacillati</taxon>
        <taxon>Actinomycetota</taxon>
        <taxon>Actinomycetes</taxon>
        <taxon>Mycobacteriales</taxon>
        <taxon>Mycobacteriaceae</taxon>
        <taxon>Mycobacterium</taxon>
        <taxon>Mycobacterium simiae complex</taxon>
    </lineage>
</organism>
<evidence type="ECO:0000313" key="11">
    <source>
        <dbReference type="Proteomes" id="UP000193285"/>
    </source>
</evidence>
<evidence type="ECO:0000256" key="6">
    <source>
        <dbReference type="SAM" id="Phobius"/>
    </source>
</evidence>
<dbReference type="EMBL" id="LQPN01000059">
    <property type="protein sequence ID" value="ORW43228.1"/>
    <property type="molecule type" value="Genomic_DNA"/>
</dbReference>
<dbReference type="Pfam" id="PF00174">
    <property type="entry name" value="Oxidored_molyb"/>
    <property type="match status" value="1"/>
</dbReference>
<evidence type="ECO:0000256" key="2">
    <source>
        <dbReference type="ARBA" id="ARBA00022475"/>
    </source>
</evidence>
<dbReference type="SUPFAM" id="SSF81342">
    <property type="entry name" value="Transmembrane di-heme cytochromes"/>
    <property type="match status" value="1"/>
</dbReference>
<dbReference type="Gene3D" id="3.90.420.10">
    <property type="entry name" value="Oxidoreductase, molybdopterin-binding domain"/>
    <property type="match status" value="1"/>
</dbReference>
<feature type="domain" description="Cytochrome b561 bacterial/Ni-hydrogenase" evidence="8">
    <location>
        <begin position="8"/>
        <end position="235"/>
    </location>
</feature>
<evidence type="ECO:0000259" key="7">
    <source>
        <dbReference type="Pfam" id="PF00174"/>
    </source>
</evidence>
<reference evidence="11 12" key="1">
    <citation type="journal article" date="2015" name="Emerg. Microbes Infect.">
        <title>Characterization of 17 strains belonging to the Mycobacterium simiae complex and description of Mycobacterium paraense sp. nov.</title>
        <authorList>
            <person name="Fusco da Costa A.R."/>
            <person name="Fedrizzi T."/>
            <person name="Lopes M.L."/>
            <person name="Pecorari M."/>
            <person name="Oliveira da Costa W.L."/>
            <person name="Giacobazzi E."/>
            <person name="da Costa Bahia J.R."/>
            <person name="De Sanctis V."/>
            <person name="Batista Lima K.V."/>
            <person name="Bertorelli R."/>
            <person name="Grottola A."/>
            <person name="Fabio A."/>
            <person name="Mariottini A."/>
            <person name="Ferretti P."/>
            <person name="Di Leva F."/>
            <person name="Fregni Serpini G."/>
            <person name="Tagliazucchi S."/>
            <person name="Rumpianesi F."/>
            <person name="Jousson O."/>
            <person name="Segata N."/>
            <person name="Tortoli E."/>
        </authorList>
    </citation>
    <scope>NUCLEOTIDE SEQUENCE [LARGE SCALE GENOMIC DNA]</scope>
    <source>
        <strain evidence="9 12">FI-07156</strain>
        <strain evidence="10 11">IEC33</strain>
    </source>
</reference>
<dbReference type="PANTHER" id="PTHR43032">
    <property type="entry name" value="PROTEIN-METHIONINE-SULFOXIDE REDUCTASE"/>
    <property type="match status" value="1"/>
</dbReference>
<evidence type="ECO:0000313" key="10">
    <source>
        <dbReference type="EMBL" id="ORW43228.1"/>
    </source>
</evidence>
<comment type="caution">
    <text evidence="10">The sequence shown here is derived from an EMBL/GenBank/DDBJ whole genome shotgun (WGS) entry which is preliminary data.</text>
</comment>
<evidence type="ECO:0000256" key="1">
    <source>
        <dbReference type="ARBA" id="ARBA00004651"/>
    </source>
</evidence>
<dbReference type="EMBL" id="LQPK01000014">
    <property type="protein sequence ID" value="ORW31190.1"/>
    <property type="molecule type" value="Genomic_DNA"/>
</dbReference>
<sequence length="498" mass="56552">MTEIVLDYPAWLRIDHWLNVLFLTLLLRSGIEILSTHPKLYWREDSKPGTEWARFTTKTMPTDKLYDTLDEEEDYSPLVALPGHKKLGMGRHWHFISVIGWVLVGLSYYILLFATGQWQRYWPQSWATFVEAGNDVLTYMTFNLPPLLPNEPLDAIQKLTYAGVIFLLAPFQILTGAAQSPAIEARFPWFVRAFGGRQSARSLHFLGLVAFLVFIAIHVSMVFFWGWGQLNSSMILGSVRNVTLGTVLSFVIIGAIVAIHVAATVWSLRRPVQVRRILGAVITRARLLLLRPLDSRQDYPERMLSEEHRVNGKPPCSAEYKVMAVHNFVDWRLRVGGLVEEPVTLDLAALRALADAQSQRVLHNCVQGWSSIGEWTGLPLAALADLVRPLPQARYVCFLTMQDTGRDEPSAEGEGQFYEVMDLELAYKPQTILAYEMNGKPLPIKHGAPLRLRVETQVGFKMAKWINQIEFIDDHRGIGYGLGGWREDNVHYDKDVEI</sequence>
<name>A0A1X2A7L2_9MYCO</name>
<gene>
    <name evidence="10" type="ORF">AWB90_19025</name>
    <name evidence="9" type="ORF">AWB91_16310</name>
</gene>
<feature type="transmembrane region" description="Helical" evidence="6">
    <location>
        <begin position="159"/>
        <end position="182"/>
    </location>
</feature>
<dbReference type="PANTHER" id="PTHR43032:SF2">
    <property type="entry name" value="BLL0505 PROTEIN"/>
    <property type="match status" value="1"/>
</dbReference>
<dbReference type="RefSeq" id="WP_085103688.1">
    <property type="nucleotide sequence ID" value="NZ_LQPK01000014.1"/>
</dbReference>
<dbReference type="STRING" id="767916.AWB91_16310"/>
<evidence type="ECO:0000259" key="8">
    <source>
        <dbReference type="Pfam" id="PF01292"/>
    </source>
</evidence>
<dbReference type="GO" id="GO:0009055">
    <property type="term" value="F:electron transfer activity"/>
    <property type="evidence" value="ECO:0007669"/>
    <property type="project" value="InterPro"/>
</dbReference>
<dbReference type="SUPFAM" id="SSF56524">
    <property type="entry name" value="Oxidoreductase molybdopterin-binding domain"/>
    <property type="match status" value="1"/>
</dbReference>
<comment type="subcellular location">
    <subcellularLocation>
        <location evidence="1">Cell membrane</location>
        <topology evidence="1">Multi-pass membrane protein</topology>
    </subcellularLocation>
</comment>
<dbReference type="InterPro" id="IPR016174">
    <property type="entry name" value="Di-haem_cyt_TM"/>
</dbReference>
<feature type="transmembrane region" description="Helical" evidence="6">
    <location>
        <begin position="203"/>
        <end position="227"/>
    </location>
</feature>
<keyword evidence="12" id="KW-1185">Reference proteome</keyword>
<dbReference type="Gene3D" id="1.20.950.20">
    <property type="entry name" value="Transmembrane di-heme cytochromes, Chain C"/>
    <property type="match status" value="1"/>
</dbReference>
<dbReference type="InterPro" id="IPR036374">
    <property type="entry name" value="OxRdtase_Mopterin-bd_sf"/>
</dbReference>
<proteinExistence type="predicted"/>
<evidence type="ECO:0000256" key="4">
    <source>
        <dbReference type="ARBA" id="ARBA00022989"/>
    </source>
</evidence>
<protein>
    <submittedName>
        <fullName evidence="10">Oxidoreductase</fullName>
    </submittedName>
</protein>
<evidence type="ECO:0000256" key="3">
    <source>
        <dbReference type="ARBA" id="ARBA00022692"/>
    </source>
</evidence>
<evidence type="ECO:0000256" key="5">
    <source>
        <dbReference type="ARBA" id="ARBA00023136"/>
    </source>
</evidence>
<dbReference type="Proteomes" id="UP000193801">
    <property type="component" value="Unassembled WGS sequence"/>
</dbReference>
<keyword evidence="3 6" id="KW-0812">Transmembrane</keyword>
<evidence type="ECO:0000313" key="12">
    <source>
        <dbReference type="Proteomes" id="UP000193801"/>
    </source>
</evidence>
<reference evidence="10" key="2">
    <citation type="submission" date="2016-01" db="EMBL/GenBank/DDBJ databases">
        <authorList>
            <person name="Oliw E.H."/>
        </authorList>
    </citation>
    <scope>NUCLEOTIDE SEQUENCE</scope>
    <source>
        <strain evidence="10">IEC33</strain>
    </source>
</reference>
<feature type="domain" description="Oxidoreductase molybdopterin-binding" evidence="7">
    <location>
        <begin position="328"/>
        <end position="475"/>
    </location>
</feature>
<dbReference type="InterPro" id="IPR000572">
    <property type="entry name" value="OxRdtase_Mopterin-bd_dom"/>
</dbReference>
<keyword evidence="2" id="KW-1003">Cell membrane</keyword>
<feature type="transmembrane region" description="Helical" evidence="6">
    <location>
        <begin position="93"/>
        <end position="114"/>
    </location>
</feature>
<dbReference type="Proteomes" id="UP000193285">
    <property type="component" value="Unassembled WGS sequence"/>
</dbReference>
<dbReference type="InterPro" id="IPR011577">
    <property type="entry name" value="Cyt_b561_bac/Ni-Hgenase"/>
</dbReference>
<dbReference type="GO" id="GO:0005886">
    <property type="term" value="C:plasma membrane"/>
    <property type="evidence" value="ECO:0007669"/>
    <property type="project" value="UniProtKB-SubCell"/>
</dbReference>
<feature type="transmembrane region" description="Helical" evidence="6">
    <location>
        <begin position="247"/>
        <end position="268"/>
    </location>
</feature>
<reference evidence="9" key="3">
    <citation type="submission" date="2016-01" db="EMBL/GenBank/DDBJ databases">
        <authorList>
            <person name="Ana R.F.D.C."/>
            <person name="Tarcisio F."/>
            <person name="Maria L.L."/>
            <person name="Monica P."/>
            <person name="Wana L.O.D.C."/>
            <person name="Elisabetta G."/>
            <person name="Jeann R.D.C.B."/>
            <person name="Veronica D.S."/>
            <person name="Karla V.B.L."/>
            <person name="Roberto B."/>
            <person name="Antonella G."/>
            <person name="Anna F."/>
            <person name="Alessandro M."/>
            <person name="Pamela F."/>
            <person name="Francesca D.L."/>
            <person name="Giulia F.S."/>
            <person name="Sara T."/>
            <person name="Fabio R."/>
            <person name="Olivier J."/>
            <person name="Nicola S."/>
            <person name="Enrico T."/>
        </authorList>
    </citation>
    <scope>NUCLEOTIDE SEQUENCE</scope>
    <source>
        <strain evidence="9">FI-07156</strain>
    </source>
</reference>
<dbReference type="GO" id="GO:0022904">
    <property type="term" value="P:respiratory electron transport chain"/>
    <property type="evidence" value="ECO:0007669"/>
    <property type="project" value="InterPro"/>
</dbReference>
<keyword evidence="4 6" id="KW-1133">Transmembrane helix</keyword>
<accession>A0A1X2A7L2</accession>